<comment type="caution">
    <text evidence="1">The sequence shown here is derived from an EMBL/GenBank/DDBJ whole genome shotgun (WGS) entry which is preliminary data.</text>
</comment>
<accession>A0A8B5Y7Q8</accession>
<evidence type="ECO:0000313" key="1">
    <source>
        <dbReference type="EMBL" id="TWL22246.1"/>
    </source>
</evidence>
<sequence>MDVEAVVWCGLGDSSADYVRTSSQLSQNHDGSFFGVYDEFVIMSDVSFE</sequence>
<dbReference type="EMBL" id="NILC01000029">
    <property type="protein sequence ID" value="TWL22246.1"/>
    <property type="molecule type" value="Genomic_DNA"/>
</dbReference>
<gene>
    <name evidence="1" type="ORF">CHCC16736_3715</name>
</gene>
<protein>
    <submittedName>
        <fullName evidence="1">Uncharacterized protein</fullName>
    </submittedName>
</protein>
<evidence type="ECO:0000313" key="2">
    <source>
        <dbReference type="Proteomes" id="UP000435910"/>
    </source>
</evidence>
<proteinExistence type="predicted"/>
<reference evidence="1 2" key="1">
    <citation type="submission" date="2019-06" db="EMBL/GenBank/DDBJ databases">
        <title>Genome sequence analysis of &gt;100 Bacillus licheniformis strains suggests intrinsic resistance to this species.</title>
        <authorList>
            <person name="Wels M."/>
            <person name="Siezen R.J."/>
            <person name="Johansen E."/>
            <person name="Stuer-Lauridsen B."/>
            <person name="Bjerre K."/>
            <person name="Nielsen B.K.K."/>
        </authorList>
    </citation>
    <scope>NUCLEOTIDE SEQUENCE [LARGE SCALE GENOMIC DNA]</scope>
    <source>
        <strain evidence="1 2">BAC-16736</strain>
    </source>
</reference>
<dbReference type="RefSeq" id="WP_272714894.1">
    <property type="nucleotide sequence ID" value="NZ_CP116941.1"/>
</dbReference>
<dbReference type="AlphaFoldDB" id="A0A8B5Y7Q8"/>
<dbReference type="Proteomes" id="UP000435910">
    <property type="component" value="Unassembled WGS sequence"/>
</dbReference>
<name>A0A8B5Y7Q8_BACLI</name>
<organism evidence="1 2">
    <name type="scientific">Bacillus licheniformis</name>
    <dbReference type="NCBI Taxonomy" id="1402"/>
    <lineage>
        <taxon>Bacteria</taxon>
        <taxon>Bacillati</taxon>
        <taxon>Bacillota</taxon>
        <taxon>Bacilli</taxon>
        <taxon>Bacillales</taxon>
        <taxon>Bacillaceae</taxon>
        <taxon>Bacillus</taxon>
    </lineage>
</organism>